<organism evidence="1 2">
    <name type="scientific">Mikania micrantha</name>
    <name type="common">bitter vine</name>
    <dbReference type="NCBI Taxonomy" id="192012"/>
    <lineage>
        <taxon>Eukaryota</taxon>
        <taxon>Viridiplantae</taxon>
        <taxon>Streptophyta</taxon>
        <taxon>Embryophyta</taxon>
        <taxon>Tracheophyta</taxon>
        <taxon>Spermatophyta</taxon>
        <taxon>Magnoliopsida</taxon>
        <taxon>eudicotyledons</taxon>
        <taxon>Gunneridae</taxon>
        <taxon>Pentapetalae</taxon>
        <taxon>asterids</taxon>
        <taxon>campanulids</taxon>
        <taxon>Asterales</taxon>
        <taxon>Asteraceae</taxon>
        <taxon>Asteroideae</taxon>
        <taxon>Heliantheae alliance</taxon>
        <taxon>Eupatorieae</taxon>
        <taxon>Mikania</taxon>
    </lineage>
</organism>
<name>A0A5N6Q6H5_9ASTR</name>
<dbReference type="OrthoDB" id="1738629at2759"/>
<gene>
    <name evidence="1" type="ORF">E3N88_03259</name>
</gene>
<proteinExistence type="predicted"/>
<evidence type="ECO:0000313" key="1">
    <source>
        <dbReference type="EMBL" id="KAD7480123.1"/>
    </source>
</evidence>
<dbReference type="Proteomes" id="UP000326396">
    <property type="component" value="Linkage Group LG1"/>
</dbReference>
<evidence type="ECO:0000313" key="2">
    <source>
        <dbReference type="Proteomes" id="UP000326396"/>
    </source>
</evidence>
<sequence>MDGESIDDFTRMMSGLLSKANSLGKTYDDEALVIKLLNSLKKLSGINDPGRDNKSGFRCCECGMFGHFSCTILNEADLIQEDKPTLL</sequence>
<dbReference type="AlphaFoldDB" id="A0A5N6Q6H5"/>
<accession>A0A5N6Q6H5</accession>
<protein>
    <submittedName>
        <fullName evidence="1">Uncharacterized protein</fullName>
    </submittedName>
</protein>
<keyword evidence="2" id="KW-1185">Reference proteome</keyword>
<dbReference type="EMBL" id="SZYD01000001">
    <property type="protein sequence ID" value="KAD7480123.1"/>
    <property type="molecule type" value="Genomic_DNA"/>
</dbReference>
<reference evidence="1 2" key="1">
    <citation type="submission" date="2019-05" db="EMBL/GenBank/DDBJ databases">
        <title>Mikania micrantha, genome provides insights into the molecular mechanism of rapid growth.</title>
        <authorList>
            <person name="Liu B."/>
        </authorList>
    </citation>
    <scope>NUCLEOTIDE SEQUENCE [LARGE SCALE GENOMIC DNA]</scope>
    <source>
        <strain evidence="1">NLD-2019</strain>
        <tissue evidence="1">Leaf</tissue>
    </source>
</reference>
<comment type="caution">
    <text evidence="1">The sequence shown here is derived from an EMBL/GenBank/DDBJ whole genome shotgun (WGS) entry which is preliminary data.</text>
</comment>